<dbReference type="AlphaFoldDB" id="A0A562BQN4"/>
<evidence type="ECO:0000256" key="1">
    <source>
        <dbReference type="ARBA" id="ARBA00006174"/>
    </source>
</evidence>
<proteinExistence type="inferred from homology"/>
<dbReference type="Pfam" id="PF19305">
    <property type="entry name" value="MmgE_PrpD_C"/>
    <property type="match status" value="1"/>
</dbReference>
<dbReference type="InterPro" id="IPR045336">
    <property type="entry name" value="MmgE_PrpD_N"/>
</dbReference>
<organism evidence="4 5">
    <name type="scientific">Cupriavidus gilardii J11</name>
    <dbReference type="NCBI Taxonomy" id="936133"/>
    <lineage>
        <taxon>Bacteria</taxon>
        <taxon>Pseudomonadati</taxon>
        <taxon>Pseudomonadota</taxon>
        <taxon>Betaproteobacteria</taxon>
        <taxon>Burkholderiales</taxon>
        <taxon>Burkholderiaceae</taxon>
        <taxon>Cupriavidus</taxon>
    </lineage>
</organism>
<dbReference type="InterPro" id="IPR036148">
    <property type="entry name" value="MmgE/PrpD_sf"/>
</dbReference>
<dbReference type="EMBL" id="VLJN01000009">
    <property type="protein sequence ID" value="TWG87452.1"/>
    <property type="molecule type" value="Genomic_DNA"/>
</dbReference>
<evidence type="ECO:0000259" key="3">
    <source>
        <dbReference type="Pfam" id="PF19305"/>
    </source>
</evidence>
<dbReference type="OrthoDB" id="9130160at2"/>
<dbReference type="Gene3D" id="3.30.1330.120">
    <property type="entry name" value="2-methylcitrate dehydratase PrpD"/>
    <property type="match status" value="1"/>
</dbReference>
<evidence type="ECO:0000313" key="4">
    <source>
        <dbReference type="EMBL" id="TWG87452.1"/>
    </source>
</evidence>
<dbReference type="InterPro" id="IPR045337">
    <property type="entry name" value="MmgE_PrpD_C"/>
</dbReference>
<dbReference type="SUPFAM" id="SSF103378">
    <property type="entry name" value="2-methylcitrate dehydratase PrpD"/>
    <property type="match status" value="1"/>
</dbReference>
<dbReference type="InterPro" id="IPR042183">
    <property type="entry name" value="MmgE/PrpD_sf_1"/>
</dbReference>
<evidence type="ECO:0000313" key="5">
    <source>
        <dbReference type="Proteomes" id="UP000318141"/>
    </source>
</evidence>
<dbReference type="Gene3D" id="1.10.4100.10">
    <property type="entry name" value="2-methylcitrate dehydratase PrpD"/>
    <property type="match status" value="1"/>
</dbReference>
<feature type="domain" description="MmgE/PrpD N-terminal" evidence="2">
    <location>
        <begin position="15"/>
        <end position="249"/>
    </location>
</feature>
<dbReference type="Pfam" id="PF03972">
    <property type="entry name" value="MmgE_PrpD_N"/>
    <property type="match status" value="1"/>
</dbReference>
<evidence type="ECO:0000259" key="2">
    <source>
        <dbReference type="Pfam" id="PF03972"/>
    </source>
</evidence>
<dbReference type="InterPro" id="IPR005656">
    <property type="entry name" value="MmgE_PrpD"/>
</dbReference>
<keyword evidence="5" id="KW-1185">Reference proteome</keyword>
<accession>A0A562BQN4</accession>
<reference evidence="4 5" key="1">
    <citation type="submission" date="2019-07" db="EMBL/GenBank/DDBJ databases">
        <title>Genome sequencing of lignin-degrading bacterial isolates.</title>
        <authorList>
            <person name="Gladden J."/>
        </authorList>
    </citation>
    <scope>NUCLEOTIDE SEQUENCE [LARGE SCALE GENOMIC DNA]</scope>
    <source>
        <strain evidence="4 5">J11</strain>
    </source>
</reference>
<feature type="domain" description="MmgE/PrpD C-terminal" evidence="3">
    <location>
        <begin position="286"/>
        <end position="394"/>
    </location>
</feature>
<sequence>MMQDQDSVLARLGHEVAQFGTCALEDDVWQKAKTCMLDAIGLSQIAKHELTTRAVCEIIEPKAGDDGVLVWATGARASLSEAVTANAVAVHAHFHDDSDPSSWCHPGSLIAPVAIGVTEHENGSVSLALRSLIAGYTVLNWLGADQHVAKALIKRGIRTSPALGIIGAAAAASVALQLNPQQTANALAMAASMSGGTLAPLRSGSDEWRMQNAHAARGGLLAARMAQRGINGAATALDGMKGFLQSLAGLTETPQAWSRPLRRDAILDIYAKPWSTLGDNMASVRAAKLLHDDGIDVSQIESVEVTLWRDFFDYPGTQYKGPFDLPIQALASTSFAVAAMLLLGDLEYDVSLERRADPAILDLVKRIEIVPSDEGGKLASTVTVRAKGGRVFVRHASEAPATWLYHDAETAIGIWDRRLQTAGVGTARAKTLGRELFAARVITQPVATFLAGVIGTAPVVA</sequence>
<gene>
    <name evidence="4" type="ORF">L602_001700000440</name>
</gene>
<dbReference type="PANTHER" id="PTHR16943:SF8">
    <property type="entry name" value="2-METHYLCITRATE DEHYDRATASE"/>
    <property type="match status" value="1"/>
</dbReference>
<protein>
    <submittedName>
        <fullName evidence="4">2-methylcitrate dehydratase PrpD</fullName>
    </submittedName>
</protein>
<name>A0A562BQN4_9BURK</name>
<dbReference type="InterPro" id="IPR042188">
    <property type="entry name" value="MmgE/PrpD_sf_2"/>
</dbReference>
<dbReference type="GO" id="GO:0016829">
    <property type="term" value="F:lyase activity"/>
    <property type="evidence" value="ECO:0007669"/>
    <property type="project" value="InterPro"/>
</dbReference>
<comment type="similarity">
    <text evidence="1">Belongs to the PrpD family.</text>
</comment>
<dbReference type="Proteomes" id="UP000318141">
    <property type="component" value="Unassembled WGS sequence"/>
</dbReference>
<dbReference type="PANTHER" id="PTHR16943">
    <property type="entry name" value="2-METHYLCITRATE DEHYDRATASE-RELATED"/>
    <property type="match status" value="1"/>
</dbReference>
<comment type="caution">
    <text evidence="4">The sequence shown here is derived from an EMBL/GenBank/DDBJ whole genome shotgun (WGS) entry which is preliminary data.</text>
</comment>